<comment type="caution">
    <text evidence="1">The sequence shown here is derived from an EMBL/GenBank/DDBJ whole genome shotgun (WGS) entry which is preliminary data.</text>
</comment>
<protein>
    <submittedName>
        <fullName evidence="1">Uncharacterized protein</fullName>
    </submittedName>
</protein>
<sequence>MKTGETIWLGILMMLMTVSLGGCLDYRAGRHWVAVGSGEWVRIDKPVTLYGSTIESPYLIWAQQTCSSAVTVEIQKSAEGSTHSLFLIPILPGDSVGNSAKTSIFVRGPDLSAGCWNGKEPRISIEANGMAVPDAQVSSCKKSEACCYVDVPRSRETLDSLMISIDGPDGQCAFPPLVLRSTRHMCLRGTRLGGSESCSY</sequence>
<dbReference type="AlphaFoldDB" id="A0A2N8RIB9"/>
<evidence type="ECO:0000313" key="1">
    <source>
        <dbReference type="EMBL" id="PNF60810.1"/>
    </source>
</evidence>
<dbReference type="EMBL" id="POUM01000002">
    <property type="protein sequence ID" value="PNF60810.1"/>
    <property type="molecule type" value="Genomic_DNA"/>
</dbReference>
<gene>
    <name evidence="1" type="ORF">CXK99_02470</name>
</gene>
<proteinExistence type="predicted"/>
<reference evidence="1 2" key="1">
    <citation type="submission" date="2018-01" db="EMBL/GenBank/DDBJ databases">
        <title>Denitrification phenotypes of diverse strains of Pseudomonas stutzeri.</title>
        <authorList>
            <person name="Milligan D.A."/>
            <person name="Bergaust L."/>
            <person name="Bakken L.R."/>
            <person name="Frostegard A."/>
        </authorList>
    </citation>
    <scope>NUCLEOTIDE SEQUENCE [LARGE SCALE GENOMIC DNA]</scope>
    <source>
        <strain evidence="1 2">CCUG 44592</strain>
    </source>
</reference>
<accession>A0A2N8RIB9</accession>
<dbReference type="Proteomes" id="UP000236003">
    <property type="component" value="Unassembled WGS sequence"/>
</dbReference>
<organism evidence="1 2">
    <name type="scientific">Stutzerimonas stutzeri</name>
    <name type="common">Pseudomonas stutzeri</name>
    <dbReference type="NCBI Taxonomy" id="316"/>
    <lineage>
        <taxon>Bacteria</taxon>
        <taxon>Pseudomonadati</taxon>
        <taxon>Pseudomonadota</taxon>
        <taxon>Gammaproteobacteria</taxon>
        <taxon>Pseudomonadales</taxon>
        <taxon>Pseudomonadaceae</taxon>
        <taxon>Stutzerimonas</taxon>
    </lineage>
</organism>
<dbReference type="PROSITE" id="PS51257">
    <property type="entry name" value="PROKAR_LIPOPROTEIN"/>
    <property type="match status" value="1"/>
</dbReference>
<dbReference type="RefSeq" id="WP_003284305.1">
    <property type="nucleotide sequence ID" value="NZ_CP036186.1"/>
</dbReference>
<evidence type="ECO:0000313" key="2">
    <source>
        <dbReference type="Proteomes" id="UP000236003"/>
    </source>
</evidence>
<name>A0A2N8RIB9_STUST</name>